<protein>
    <submittedName>
        <fullName evidence="2">Uncharacterized protein</fullName>
    </submittedName>
</protein>
<organism evidence="2">
    <name type="scientific">Lotharella globosa</name>
    <dbReference type="NCBI Taxonomy" id="91324"/>
    <lineage>
        <taxon>Eukaryota</taxon>
        <taxon>Sar</taxon>
        <taxon>Rhizaria</taxon>
        <taxon>Cercozoa</taxon>
        <taxon>Chlorarachniophyceae</taxon>
        <taxon>Lotharella</taxon>
    </lineage>
</organism>
<keyword evidence="1" id="KW-0732">Signal</keyword>
<feature type="chain" id="PRO_5031158704" evidence="1">
    <location>
        <begin position="16"/>
        <end position="99"/>
    </location>
</feature>
<feature type="signal peptide" evidence="1">
    <location>
        <begin position="1"/>
        <end position="15"/>
    </location>
</feature>
<evidence type="ECO:0000256" key="1">
    <source>
        <dbReference type="SAM" id="SignalP"/>
    </source>
</evidence>
<accession>A0A7S3ZE74</accession>
<evidence type="ECO:0000313" key="2">
    <source>
        <dbReference type="EMBL" id="CAE0680295.1"/>
    </source>
</evidence>
<name>A0A7S3ZE74_9EUKA</name>
<dbReference type="EMBL" id="HBIV01045767">
    <property type="protein sequence ID" value="CAE0680295.1"/>
    <property type="molecule type" value="Transcribed_RNA"/>
</dbReference>
<proteinExistence type="predicted"/>
<sequence length="99" mass="10616">MAFIIFSLCTSPGEADFPTAPASSPCALTVTVECEWRRHSEFISLGSLSEALIDRILGRTDDVRNVRKGAVVHHAASRGTIATAAPRVFMDGGRTRIAT</sequence>
<reference evidence="2" key="1">
    <citation type="submission" date="2021-01" db="EMBL/GenBank/DDBJ databases">
        <authorList>
            <person name="Corre E."/>
            <person name="Pelletier E."/>
            <person name="Niang G."/>
            <person name="Scheremetjew M."/>
            <person name="Finn R."/>
            <person name="Kale V."/>
            <person name="Holt S."/>
            <person name="Cochrane G."/>
            <person name="Meng A."/>
            <person name="Brown T."/>
            <person name="Cohen L."/>
        </authorList>
    </citation>
    <scope>NUCLEOTIDE SEQUENCE</scope>
    <source>
        <strain evidence="2">CCCM811</strain>
    </source>
</reference>
<dbReference type="AlphaFoldDB" id="A0A7S3ZE74"/>
<gene>
    <name evidence="2" type="ORF">LGLO00237_LOCUS32081</name>
</gene>